<evidence type="ECO:0000313" key="3">
    <source>
        <dbReference type="Proteomes" id="UP000756132"/>
    </source>
</evidence>
<dbReference type="PROSITE" id="PS50097">
    <property type="entry name" value="BTB"/>
    <property type="match status" value="1"/>
</dbReference>
<evidence type="ECO:0000313" key="2">
    <source>
        <dbReference type="EMBL" id="UJO25266.1"/>
    </source>
</evidence>
<dbReference type="SUPFAM" id="SSF54695">
    <property type="entry name" value="POZ domain"/>
    <property type="match status" value="1"/>
</dbReference>
<proteinExistence type="predicted"/>
<dbReference type="PANTHER" id="PTHR47843:SF2">
    <property type="entry name" value="BTB DOMAIN-CONTAINING PROTEIN"/>
    <property type="match status" value="1"/>
</dbReference>
<protein>
    <recommendedName>
        <fullName evidence="1">BTB domain-containing protein</fullName>
    </recommendedName>
</protein>
<gene>
    <name evidence="2" type="ORF">CLAFUR5_14366</name>
</gene>
<sequence length="229" mass="26432">MEQKHGKPPAKRTRFNYEDTIKVVVGEGEAERTFTMHKDKICARSPFLQAACLTRHRMGLDNFIFLEEQEPELFELYVNWVYTGQVDASILSQPQAQPDNNDKRPTYLQLGKVWALGYYLQDTKLRNKIVDMVITMVNKTPGIISAPVLRLVWRGVPEGSTLRRLYTQIEVCHASSSDFKNNIDAWPVEVLEEATMRFCAREVQDAASVPKWWDRCTYHEHEVGDPKCP</sequence>
<dbReference type="AlphaFoldDB" id="A0A9Q8PMI5"/>
<dbReference type="KEGG" id="ffu:CLAFUR5_14366"/>
<organism evidence="2 3">
    <name type="scientific">Passalora fulva</name>
    <name type="common">Tomato leaf mold</name>
    <name type="synonym">Cladosporium fulvum</name>
    <dbReference type="NCBI Taxonomy" id="5499"/>
    <lineage>
        <taxon>Eukaryota</taxon>
        <taxon>Fungi</taxon>
        <taxon>Dikarya</taxon>
        <taxon>Ascomycota</taxon>
        <taxon>Pezizomycotina</taxon>
        <taxon>Dothideomycetes</taxon>
        <taxon>Dothideomycetidae</taxon>
        <taxon>Mycosphaerellales</taxon>
        <taxon>Mycosphaerellaceae</taxon>
        <taxon>Fulvia</taxon>
    </lineage>
</organism>
<dbReference type="OrthoDB" id="3640545at2759"/>
<reference evidence="2" key="2">
    <citation type="journal article" date="2022" name="Microb. Genom.">
        <title>A chromosome-scale genome assembly of the tomato pathogen Cladosporium fulvum reveals a compartmentalized genome architecture and the presence of a dispensable chromosome.</title>
        <authorList>
            <person name="Zaccaron A.Z."/>
            <person name="Chen L.H."/>
            <person name="Samaras A."/>
            <person name="Stergiopoulos I."/>
        </authorList>
    </citation>
    <scope>NUCLEOTIDE SEQUENCE</scope>
    <source>
        <strain evidence="2">Race5_Kim</strain>
    </source>
</reference>
<dbReference type="PANTHER" id="PTHR47843">
    <property type="entry name" value="BTB DOMAIN-CONTAINING PROTEIN-RELATED"/>
    <property type="match status" value="1"/>
</dbReference>
<feature type="domain" description="BTB" evidence="1">
    <location>
        <begin position="19"/>
        <end position="90"/>
    </location>
</feature>
<dbReference type="Gene3D" id="3.30.710.10">
    <property type="entry name" value="Potassium Channel Kv1.1, Chain A"/>
    <property type="match status" value="1"/>
</dbReference>
<dbReference type="Proteomes" id="UP000756132">
    <property type="component" value="Chromosome 13"/>
</dbReference>
<dbReference type="InterPro" id="IPR011333">
    <property type="entry name" value="SKP1/BTB/POZ_sf"/>
</dbReference>
<evidence type="ECO:0000259" key="1">
    <source>
        <dbReference type="PROSITE" id="PS50097"/>
    </source>
</evidence>
<reference evidence="2" key="1">
    <citation type="submission" date="2021-12" db="EMBL/GenBank/DDBJ databases">
        <authorList>
            <person name="Zaccaron A."/>
            <person name="Stergiopoulos I."/>
        </authorList>
    </citation>
    <scope>NUCLEOTIDE SEQUENCE</scope>
    <source>
        <strain evidence="2">Race5_Kim</strain>
    </source>
</reference>
<dbReference type="InterPro" id="IPR000210">
    <property type="entry name" value="BTB/POZ_dom"/>
</dbReference>
<accession>A0A9Q8PMI5</accession>
<name>A0A9Q8PMI5_PASFU</name>
<keyword evidence="3" id="KW-1185">Reference proteome</keyword>
<dbReference type="RefSeq" id="XP_047769632.1">
    <property type="nucleotide sequence ID" value="XM_047913514.1"/>
</dbReference>
<dbReference type="GeneID" id="71994244"/>
<dbReference type="EMBL" id="CP090175">
    <property type="protein sequence ID" value="UJO25266.1"/>
    <property type="molecule type" value="Genomic_DNA"/>
</dbReference>